<feature type="region of interest" description="Disordered" evidence="1">
    <location>
        <begin position="259"/>
        <end position="287"/>
    </location>
</feature>
<feature type="compositionally biased region" description="Low complexity" evidence="1">
    <location>
        <begin position="440"/>
        <end position="452"/>
    </location>
</feature>
<feature type="compositionally biased region" description="Polar residues" evidence="1">
    <location>
        <begin position="27"/>
        <end position="36"/>
    </location>
</feature>
<feature type="compositionally biased region" description="Basic residues" evidence="1">
    <location>
        <begin position="383"/>
        <end position="394"/>
    </location>
</feature>
<accession>A0AAW1IT60</accession>
<evidence type="ECO:0000256" key="1">
    <source>
        <dbReference type="SAM" id="MobiDB-lite"/>
    </source>
</evidence>
<feature type="compositionally biased region" description="Basic and acidic residues" evidence="1">
    <location>
        <begin position="48"/>
        <end position="57"/>
    </location>
</feature>
<gene>
    <name evidence="2" type="ORF">QE152_g34395</name>
</gene>
<proteinExistence type="predicted"/>
<dbReference type="Proteomes" id="UP001458880">
    <property type="component" value="Unassembled WGS sequence"/>
</dbReference>
<organism evidence="2 3">
    <name type="scientific">Popillia japonica</name>
    <name type="common">Japanese beetle</name>
    <dbReference type="NCBI Taxonomy" id="7064"/>
    <lineage>
        <taxon>Eukaryota</taxon>
        <taxon>Metazoa</taxon>
        <taxon>Ecdysozoa</taxon>
        <taxon>Arthropoda</taxon>
        <taxon>Hexapoda</taxon>
        <taxon>Insecta</taxon>
        <taxon>Pterygota</taxon>
        <taxon>Neoptera</taxon>
        <taxon>Endopterygota</taxon>
        <taxon>Coleoptera</taxon>
        <taxon>Polyphaga</taxon>
        <taxon>Scarabaeiformia</taxon>
        <taxon>Scarabaeidae</taxon>
        <taxon>Rutelinae</taxon>
        <taxon>Popillia</taxon>
    </lineage>
</organism>
<sequence>MSRIPQPGRGVPPKTGAIPRPSRTGVPGSTSAQDSSKAAGRKCPGPAKEPKKEHEFKLPPLSTMKRIKDEETEIQKLKQKTIRRNAPEGEDIKMIKEIMKGLKDQEITVHEFVGLVAPYTGDNGTVLRTVLATELSHFRNLARKIYDNMTQDISDVLTNEHIQLTESSKEKHALYGDKMMRAIDEVYEYCPNFNFEKFYTCPNYIETVFPHSVEAVVEEDREQAILRQEAYHRMMWLRSEGERLAAENKRLQDRLKELKERQKEEMRRAANIDKENENKRKELEKTQEDLQEQLEDVNTSIERALVDQEIAMGEQELDKAPPAPKVRVPVQTAPKARTRQLENWNVKVAAELEEATTSEAVVAERSRVSIASSKSSTGAVPKITKRKKKEKRRPPSVPQDSSPFHYSPPRTPPEARKAPTSPFHYSPPKTPPKGQDQMETLETTRITTTTRTVEQPPAESGQPRGRRSMAPRDTWGGFA</sequence>
<feature type="region of interest" description="Disordered" evidence="1">
    <location>
        <begin position="1"/>
        <end position="63"/>
    </location>
</feature>
<evidence type="ECO:0000313" key="2">
    <source>
        <dbReference type="EMBL" id="KAK9693171.1"/>
    </source>
</evidence>
<name>A0AAW1IT60_POPJA</name>
<keyword evidence="3" id="KW-1185">Reference proteome</keyword>
<comment type="caution">
    <text evidence="2">The sequence shown here is derived from an EMBL/GenBank/DDBJ whole genome shotgun (WGS) entry which is preliminary data.</text>
</comment>
<feature type="region of interest" description="Disordered" evidence="1">
    <location>
        <begin position="355"/>
        <end position="479"/>
    </location>
</feature>
<reference evidence="2 3" key="1">
    <citation type="journal article" date="2024" name="BMC Genomics">
        <title>De novo assembly and annotation of Popillia japonica's genome with initial clues to its potential as an invasive pest.</title>
        <authorList>
            <person name="Cucini C."/>
            <person name="Boschi S."/>
            <person name="Funari R."/>
            <person name="Cardaioli E."/>
            <person name="Iannotti N."/>
            <person name="Marturano G."/>
            <person name="Paoli F."/>
            <person name="Bruttini M."/>
            <person name="Carapelli A."/>
            <person name="Frati F."/>
            <person name="Nardi F."/>
        </authorList>
    </citation>
    <scope>NUCLEOTIDE SEQUENCE [LARGE SCALE GENOMIC DNA]</scope>
    <source>
        <strain evidence="2">DMR45628</strain>
    </source>
</reference>
<dbReference type="AlphaFoldDB" id="A0AAW1IT60"/>
<dbReference type="EMBL" id="JASPKY010000551">
    <property type="protein sequence ID" value="KAK9693171.1"/>
    <property type="molecule type" value="Genomic_DNA"/>
</dbReference>
<protein>
    <submittedName>
        <fullName evidence="2">Uncharacterized protein</fullName>
    </submittedName>
</protein>
<evidence type="ECO:0000313" key="3">
    <source>
        <dbReference type="Proteomes" id="UP001458880"/>
    </source>
</evidence>